<dbReference type="Proteomes" id="UP000014062">
    <property type="component" value="Chromosome"/>
</dbReference>
<dbReference type="EMBL" id="CM001889">
    <property type="protein sequence ID" value="EOY45574.1"/>
    <property type="molecule type" value="Genomic_DNA"/>
</dbReference>
<feature type="compositionally biased region" description="Basic and acidic residues" evidence="1">
    <location>
        <begin position="11"/>
        <end position="22"/>
    </location>
</feature>
<gene>
    <name evidence="2" type="ORF">SLI_0855</name>
</gene>
<sequence>MRVPRGPGGCRRGDRHDGDQRARGRRYPSDVLTDVGRLPSAGASTIG</sequence>
<feature type="compositionally biased region" description="Gly residues" evidence="1">
    <location>
        <begin position="1"/>
        <end position="10"/>
    </location>
</feature>
<protein>
    <submittedName>
        <fullName evidence="2">Uncharacterized protein</fullName>
    </submittedName>
</protein>
<evidence type="ECO:0000256" key="1">
    <source>
        <dbReference type="SAM" id="MobiDB-lite"/>
    </source>
</evidence>
<accession>A0A7U9DKE2</accession>
<reference evidence="3" key="1">
    <citation type="journal article" date="2013" name="Genome Biol. Evol.">
        <title>The genome sequence of Streptomyces lividans 66 reveals a novel tRNA-dependent peptide biosynthetic system within a metal-related genomic island.</title>
        <authorList>
            <person name="Cruz-Morales P."/>
            <person name="Vijgenboom E."/>
            <person name="Iruegas-Bocardo F."/>
            <person name="Girard G."/>
            <person name="Yanez-Guerra L.A."/>
            <person name="Ramos-Aboites H.E."/>
            <person name="Pernodet J.L."/>
            <person name="Anne J."/>
            <person name="van Wezel G.P."/>
            <person name="Barona-Gomez F."/>
        </authorList>
    </citation>
    <scope>NUCLEOTIDE SEQUENCE [LARGE SCALE GENOMIC DNA]</scope>
    <source>
        <strain evidence="3">1326</strain>
    </source>
</reference>
<evidence type="ECO:0000313" key="2">
    <source>
        <dbReference type="EMBL" id="EOY45574.1"/>
    </source>
</evidence>
<evidence type="ECO:0000313" key="3">
    <source>
        <dbReference type="Proteomes" id="UP000014062"/>
    </source>
</evidence>
<proteinExistence type="predicted"/>
<organism evidence="2 3">
    <name type="scientific">Streptomyces lividans 1326</name>
    <dbReference type="NCBI Taxonomy" id="1200984"/>
    <lineage>
        <taxon>Bacteria</taxon>
        <taxon>Bacillati</taxon>
        <taxon>Actinomycetota</taxon>
        <taxon>Actinomycetes</taxon>
        <taxon>Kitasatosporales</taxon>
        <taxon>Streptomycetaceae</taxon>
        <taxon>Streptomyces</taxon>
    </lineage>
</organism>
<feature type="region of interest" description="Disordered" evidence="1">
    <location>
        <begin position="1"/>
        <end position="47"/>
    </location>
</feature>
<name>A0A7U9DKE2_STRLI</name>
<dbReference type="AlphaFoldDB" id="A0A7U9DKE2"/>